<protein>
    <submittedName>
        <fullName evidence="2">Uncharacterized protein</fullName>
    </submittedName>
</protein>
<evidence type="ECO:0000256" key="1">
    <source>
        <dbReference type="SAM" id="MobiDB-lite"/>
    </source>
</evidence>
<dbReference type="Proteomes" id="UP001044222">
    <property type="component" value="Chromosome 19"/>
</dbReference>
<evidence type="ECO:0000313" key="2">
    <source>
        <dbReference type="EMBL" id="KAG5830694.1"/>
    </source>
</evidence>
<keyword evidence="3" id="KW-1185">Reference proteome</keyword>
<sequence length="102" mass="10962">MLGNDVLGPDILHVYGAEFNKMDRTRASESSSLGNVYRANGSGSGETPKRPDHSAALWEPNLPPHDVSEDAGHTVGPTRTSGAARLGHYLFPRPALQMRPQA</sequence>
<feature type="region of interest" description="Disordered" evidence="1">
    <location>
        <begin position="23"/>
        <end position="84"/>
    </location>
</feature>
<organism evidence="2 3">
    <name type="scientific">Anguilla anguilla</name>
    <name type="common">European freshwater eel</name>
    <name type="synonym">Muraena anguilla</name>
    <dbReference type="NCBI Taxonomy" id="7936"/>
    <lineage>
        <taxon>Eukaryota</taxon>
        <taxon>Metazoa</taxon>
        <taxon>Chordata</taxon>
        <taxon>Craniata</taxon>
        <taxon>Vertebrata</taxon>
        <taxon>Euteleostomi</taxon>
        <taxon>Actinopterygii</taxon>
        <taxon>Neopterygii</taxon>
        <taxon>Teleostei</taxon>
        <taxon>Anguilliformes</taxon>
        <taxon>Anguillidae</taxon>
        <taxon>Anguilla</taxon>
    </lineage>
</organism>
<reference evidence="2" key="1">
    <citation type="submission" date="2021-01" db="EMBL/GenBank/DDBJ databases">
        <title>A chromosome-scale assembly of European eel, Anguilla anguilla.</title>
        <authorList>
            <person name="Henkel C."/>
            <person name="Jong-Raadsen S.A."/>
            <person name="Dufour S."/>
            <person name="Weltzien F.-A."/>
            <person name="Palstra A.P."/>
            <person name="Pelster B."/>
            <person name="Spaink H.P."/>
            <person name="Van Den Thillart G.E."/>
            <person name="Jansen H."/>
            <person name="Zahm M."/>
            <person name="Klopp C."/>
            <person name="Cedric C."/>
            <person name="Louis A."/>
            <person name="Berthelot C."/>
            <person name="Parey E."/>
            <person name="Roest Crollius H."/>
            <person name="Montfort J."/>
            <person name="Robinson-Rechavi M."/>
            <person name="Bucao C."/>
            <person name="Bouchez O."/>
            <person name="Gislard M."/>
            <person name="Lluch J."/>
            <person name="Milhes M."/>
            <person name="Lampietro C."/>
            <person name="Lopez Roques C."/>
            <person name="Donnadieu C."/>
            <person name="Braasch I."/>
            <person name="Desvignes T."/>
            <person name="Postlethwait J."/>
            <person name="Bobe J."/>
            <person name="Guiguen Y."/>
            <person name="Dirks R."/>
        </authorList>
    </citation>
    <scope>NUCLEOTIDE SEQUENCE</scope>
    <source>
        <strain evidence="2">Tag_6206</strain>
        <tissue evidence="2">Liver</tissue>
    </source>
</reference>
<name>A0A9D3LJQ4_ANGAN</name>
<comment type="caution">
    <text evidence="2">The sequence shown here is derived from an EMBL/GenBank/DDBJ whole genome shotgun (WGS) entry which is preliminary data.</text>
</comment>
<evidence type="ECO:0000313" key="3">
    <source>
        <dbReference type="Proteomes" id="UP001044222"/>
    </source>
</evidence>
<dbReference type="EMBL" id="JAFIRN010000019">
    <property type="protein sequence ID" value="KAG5830694.1"/>
    <property type="molecule type" value="Genomic_DNA"/>
</dbReference>
<gene>
    <name evidence="2" type="ORF">ANANG_G00313350</name>
</gene>
<proteinExistence type="predicted"/>
<dbReference type="AlphaFoldDB" id="A0A9D3LJQ4"/>
<accession>A0A9D3LJQ4</accession>